<sequence length="140" mass="15737">MSRKILQMSSYVRGQNPLVNLRFNLCSSKKDSIIAERTNVPNFTSSSWFVAGAEEVSRVDSQAVKTNESRRRIEDPDEAGSSHMNFHISAGVRGRRGQILWCNPLKKDEIAEITRLRLPDRNANSPRAAICHSRAANARN</sequence>
<keyword evidence="3" id="KW-1185">Reference proteome</keyword>
<feature type="region of interest" description="Disordered" evidence="1">
    <location>
        <begin position="60"/>
        <end position="84"/>
    </location>
</feature>
<dbReference type="Proteomes" id="UP001432146">
    <property type="component" value="Unassembled WGS sequence"/>
</dbReference>
<evidence type="ECO:0000313" key="3">
    <source>
        <dbReference type="Proteomes" id="UP001432146"/>
    </source>
</evidence>
<evidence type="ECO:0000313" key="2">
    <source>
        <dbReference type="EMBL" id="KAK9296800.1"/>
    </source>
</evidence>
<protein>
    <submittedName>
        <fullName evidence="2">Uncharacterized protein</fullName>
    </submittedName>
</protein>
<organism evidence="2 3">
    <name type="scientific">Tetragonisca angustula</name>
    <dbReference type="NCBI Taxonomy" id="166442"/>
    <lineage>
        <taxon>Eukaryota</taxon>
        <taxon>Metazoa</taxon>
        <taxon>Ecdysozoa</taxon>
        <taxon>Arthropoda</taxon>
        <taxon>Hexapoda</taxon>
        <taxon>Insecta</taxon>
        <taxon>Pterygota</taxon>
        <taxon>Neoptera</taxon>
        <taxon>Endopterygota</taxon>
        <taxon>Hymenoptera</taxon>
        <taxon>Apocrita</taxon>
        <taxon>Aculeata</taxon>
        <taxon>Apoidea</taxon>
        <taxon>Anthophila</taxon>
        <taxon>Apidae</taxon>
        <taxon>Tetragonisca</taxon>
    </lineage>
</organism>
<accession>A0AAW0ZGW8</accession>
<name>A0AAW0ZGW8_9HYME</name>
<proteinExistence type="predicted"/>
<reference evidence="2 3" key="1">
    <citation type="submission" date="2024-05" db="EMBL/GenBank/DDBJ databases">
        <title>The nuclear and mitochondrial genome assemblies of Tetragonisca angustula (Apidae: Meliponini), a tiny yet remarkable pollinator in the Neotropics.</title>
        <authorList>
            <person name="Ferrari R."/>
            <person name="Ricardo P.C."/>
            <person name="Dias F.C."/>
            <person name="Araujo N.S."/>
            <person name="Soares D.O."/>
            <person name="Zhou Q.-S."/>
            <person name="Zhu C.-D."/>
            <person name="Coutinho L."/>
            <person name="Airas M.C."/>
            <person name="Batista T.M."/>
        </authorList>
    </citation>
    <scope>NUCLEOTIDE SEQUENCE [LARGE SCALE GENOMIC DNA]</scope>
    <source>
        <strain evidence="2">ASF017062</strain>
        <tissue evidence="2">Abdomen</tissue>
    </source>
</reference>
<dbReference type="AlphaFoldDB" id="A0AAW0ZGW8"/>
<dbReference type="EMBL" id="JAWNGG020000204">
    <property type="protein sequence ID" value="KAK9296800.1"/>
    <property type="molecule type" value="Genomic_DNA"/>
</dbReference>
<gene>
    <name evidence="2" type="ORF">QLX08_009320</name>
</gene>
<comment type="caution">
    <text evidence="2">The sequence shown here is derived from an EMBL/GenBank/DDBJ whole genome shotgun (WGS) entry which is preliminary data.</text>
</comment>
<evidence type="ECO:0000256" key="1">
    <source>
        <dbReference type="SAM" id="MobiDB-lite"/>
    </source>
</evidence>